<dbReference type="AlphaFoldDB" id="A0A521G017"/>
<comment type="caution">
    <text evidence="1">The sequence shown here is derived from an EMBL/GenBank/DDBJ whole genome shotgun (WGS) entry which is preliminary data.</text>
</comment>
<dbReference type="Proteomes" id="UP000316238">
    <property type="component" value="Unassembled WGS sequence"/>
</dbReference>
<evidence type="ECO:0000313" key="1">
    <source>
        <dbReference type="EMBL" id="TAA74359.1"/>
    </source>
</evidence>
<keyword evidence="2" id="KW-1185">Reference proteome</keyword>
<reference evidence="1" key="1">
    <citation type="submission" date="2017-07" db="EMBL/GenBank/DDBJ databases">
        <title>The cable genome - Insights into the physiology and evolution of filamentous bacteria capable of sulfide oxidation via long distance electron transfer.</title>
        <authorList>
            <person name="Thorup C."/>
            <person name="Bjerg J.T."/>
            <person name="Schreiber L."/>
            <person name="Nielsen L.P."/>
            <person name="Kjeldsen K.U."/>
            <person name="Boesen T."/>
            <person name="Boggild A."/>
            <person name="Meysman F."/>
            <person name="Geelhoed J."/>
            <person name="Schramm A."/>
        </authorList>
    </citation>
    <scope>NUCLEOTIDE SEQUENCE [LARGE SCALE GENOMIC DNA]</scope>
    <source>
        <strain evidence="1">GS</strain>
    </source>
</reference>
<sequence length="84" mass="9735">MSAQPPDTGFSQICFGLNRELDECSLALFLRLFSREELMHALIPRLADEEISSLVDNLTGILHKHLEEKEYHELFLGDYEHHHS</sequence>
<evidence type="ECO:0000313" key="2">
    <source>
        <dbReference type="Proteomes" id="UP000316238"/>
    </source>
</evidence>
<proteinExistence type="predicted"/>
<evidence type="ECO:0008006" key="3">
    <source>
        <dbReference type="Google" id="ProtNLM"/>
    </source>
</evidence>
<dbReference type="EMBL" id="NQJD01000029">
    <property type="protein sequence ID" value="TAA74359.1"/>
    <property type="molecule type" value="Genomic_DNA"/>
</dbReference>
<gene>
    <name evidence="1" type="ORF">CDV28_12924</name>
</gene>
<accession>A0A521G017</accession>
<protein>
    <recommendedName>
        <fullName evidence="3">Cytoplasmic protein</fullName>
    </recommendedName>
</protein>
<organism evidence="1 2">
    <name type="scientific">Candidatus Electronema aureum</name>
    <dbReference type="NCBI Taxonomy" id="2005002"/>
    <lineage>
        <taxon>Bacteria</taxon>
        <taxon>Pseudomonadati</taxon>
        <taxon>Thermodesulfobacteriota</taxon>
        <taxon>Desulfobulbia</taxon>
        <taxon>Desulfobulbales</taxon>
        <taxon>Desulfobulbaceae</taxon>
        <taxon>Candidatus Electronema</taxon>
    </lineage>
</organism>
<name>A0A521G017_9BACT</name>